<keyword evidence="3" id="KW-1185">Reference proteome</keyword>
<dbReference type="PANTHER" id="PTHR47447">
    <property type="entry name" value="OS03G0856100 PROTEIN"/>
    <property type="match status" value="1"/>
</dbReference>
<evidence type="ECO:0000256" key="1">
    <source>
        <dbReference type="ARBA" id="ARBA00022737"/>
    </source>
</evidence>
<dbReference type="PANTHER" id="PTHR47447:SF17">
    <property type="entry name" value="OS12G0638900 PROTEIN"/>
    <property type="match status" value="1"/>
</dbReference>
<evidence type="ECO:0000313" key="3">
    <source>
        <dbReference type="Proteomes" id="UP000283634"/>
    </source>
</evidence>
<dbReference type="Proteomes" id="UP000283634">
    <property type="component" value="Unassembled WGS sequence"/>
</dbReference>
<keyword evidence="1" id="KW-0677">Repeat</keyword>
<organism evidence="2 3">
    <name type="scientific">Trypanosoma rangeli</name>
    <dbReference type="NCBI Taxonomy" id="5698"/>
    <lineage>
        <taxon>Eukaryota</taxon>
        <taxon>Discoba</taxon>
        <taxon>Euglenozoa</taxon>
        <taxon>Kinetoplastea</taxon>
        <taxon>Metakinetoplastina</taxon>
        <taxon>Trypanosomatida</taxon>
        <taxon>Trypanosomatidae</taxon>
        <taxon>Trypanosoma</taxon>
        <taxon>Herpetosoma</taxon>
    </lineage>
</organism>
<dbReference type="InterPro" id="IPR011990">
    <property type="entry name" value="TPR-like_helical_dom_sf"/>
</dbReference>
<sequence>MWRYFPCSPLVVPLRVRARVARIHLAVDAGGVRGPAAADAWQPRRGGWRRRRARMKGMGAAVSRTTSEAIMFAGGAVALAPLSTVAAVAPPATAPRNQRQMLGREAKETAVVAPHDPAAVVRLDSRRRQIHLNPIQRELIWSARRQQYQQLLLRIVACMESHLSPVEKCHALLTLHDEVIAKRIRLRSDTYEDILHVFYAVATLGSAAPTLADEEFVDRRGLTSSSSSLLPAEFAGPGVAAASLLAGSLLHSLWTMYRYMIDSGTNPTARAVQHVMGILERRGTRDAIVEARAHSLMMDLDRFHLTPTEYTVAAYVGVCDSNGVMHLAVARVTDYRTRHERQVSPGIYARLLFGLAHNQQYEDAVACLTTLDSVAVTPHLLNAALHVARHSRSPLSAFSFYRSVMGRRGGGVTPTPHTISILLEAMCAAECYDEMDFLLREMRRHRVRGNRVMLNKLLEVLLTLKRQTDAVALCATMDRKGVLVFDELRRNCVGSGTTLPGRQ</sequence>
<reference evidence="2 3" key="1">
    <citation type="journal article" date="2018" name="BMC Genomics">
        <title>Genomic comparison of Trypanosoma conorhini and Trypanosoma rangeli to Trypanosoma cruzi strains of high and low virulence.</title>
        <authorList>
            <person name="Bradwell K.R."/>
            <person name="Koparde V.N."/>
            <person name="Matveyev A.V."/>
            <person name="Serrano M.G."/>
            <person name="Alves J.M."/>
            <person name="Parikh H."/>
            <person name="Huang B."/>
            <person name="Lee V."/>
            <person name="Espinosa-Alvarez O."/>
            <person name="Ortiz P.A."/>
            <person name="Costa-Martins A.G."/>
            <person name="Teixeira M.M."/>
            <person name="Buck G.A."/>
        </authorList>
    </citation>
    <scope>NUCLEOTIDE SEQUENCE [LARGE SCALE GENOMIC DNA]</scope>
    <source>
        <strain evidence="2 3">AM80</strain>
    </source>
</reference>
<gene>
    <name evidence="2" type="ORF">TraAM80_08844</name>
</gene>
<proteinExistence type="predicted"/>
<dbReference type="OrthoDB" id="185373at2759"/>
<dbReference type="AlphaFoldDB" id="A0A3R7LJ81"/>
<protein>
    <recommendedName>
        <fullName evidence="4">Kinetoplast ribosomal PPR-repeat containing protein 3</fullName>
    </recommendedName>
</protein>
<comment type="caution">
    <text evidence="2">The sequence shown here is derived from an EMBL/GenBank/DDBJ whole genome shotgun (WGS) entry which is preliminary data.</text>
</comment>
<dbReference type="GeneID" id="40332777"/>
<dbReference type="OMA" id="IQRELIW"/>
<name>A0A3R7LJ81_TRYRA</name>
<dbReference type="Gene3D" id="1.25.40.10">
    <property type="entry name" value="Tetratricopeptide repeat domain"/>
    <property type="match status" value="1"/>
</dbReference>
<dbReference type="RefSeq" id="XP_029234572.1">
    <property type="nucleotide sequence ID" value="XM_029385569.1"/>
</dbReference>
<evidence type="ECO:0008006" key="4">
    <source>
        <dbReference type="Google" id="ProtNLM"/>
    </source>
</evidence>
<accession>A0A3R7LJ81</accession>
<evidence type="ECO:0000313" key="2">
    <source>
        <dbReference type="EMBL" id="RNE98314.1"/>
    </source>
</evidence>
<dbReference type="EMBL" id="MKGL01000474">
    <property type="protein sequence ID" value="RNE98314.1"/>
    <property type="molecule type" value="Genomic_DNA"/>
</dbReference>